<dbReference type="STRING" id="558155.SAMN04487911_11364"/>
<evidence type="ECO:0000313" key="2">
    <source>
        <dbReference type="Proteomes" id="UP000184231"/>
    </source>
</evidence>
<reference evidence="1 2" key="1">
    <citation type="submission" date="2016-11" db="EMBL/GenBank/DDBJ databases">
        <authorList>
            <person name="Jaros S."/>
            <person name="Januszkiewicz K."/>
            <person name="Wedrychowicz H."/>
        </authorList>
    </citation>
    <scope>NUCLEOTIDE SEQUENCE [LARGE SCALE GENOMIC DNA]</scope>
    <source>
        <strain evidence="1 2">CGMCC 1.8863</strain>
    </source>
</reference>
<proteinExistence type="predicted"/>
<gene>
    <name evidence="1" type="ORF">SAMN04487911_11364</name>
</gene>
<sequence>MNAWSFNRTVVCLIILLYTLLGCKGKIENKIVFKCDFTGTATPSRVGPEYTPYPLEDWQVSNGKLECLVSRENRTVHLLTPQLREGTFEMEVEVGFYNGDLVGNSKNWAGFNLGADNLSSDHAVDRKGLNIGVSTNGVLFIGTPSPNPKNKNVMKALPTGVNLKVQLRPETNNYVVNVAISDISTGKLLANISKNHVAIERWKGDLALVSNFQSNAKDQSSFTKSVWFKDWKIY</sequence>
<organism evidence="1 2">
    <name type="scientific">Arenibacter nanhaiticus</name>
    <dbReference type="NCBI Taxonomy" id="558155"/>
    <lineage>
        <taxon>Bacteria</taxon>
        <taxon>Pseudomonadati</taxon>
        <taxon>Bacteroidota</taxon>
        <taxon>Flavobacteriia</taxon>
        <taxon>Flavobacteriales</taxon>
        <taxon>Flavobacteriaceae</taxon>
        <taxon>Arenibacter</taxon>
    </lineage>
</organism>
<dbReference type="Proteomes" id="UP000184231">
    <property type="component" value="Unassembled WGS sequence"/>
</dbReference>
<protein>
    <submittedName>
        <fullName evidence="1">Uncharacterized protein</fullName>
    </submittedName>
</protein>
<name>A0A1M6HAS4_9FLAO</name>
<evidence type="ECO:0000313" key="1">
    <source>
        <dbReference type="EMBL" id="SHJ19199.1"/>
    </source>
</evidence>
<dbReference type="EMBL" id="FQYX01000013">
    <property type="protein sequence ID" value="SHJ19199.1"/>
    <property type="molecule type" value="Genomic_DNA"/>
</dbReference>
<accession>A0A1M6HAS4</accession>
<keyword evidence="2" id="KW-1185">Reference proteome</keyword>
<dbReference type="AlphaFoldDB" id="A0A1M6HAS4"/>